<evidence type="ECO:0000259" key="5">
    <source>
        <dbReference type="Pfam" id="PF08280"/>
    </source>
</evidence>
<dbReference type="InterPro" id="IPR013236">
    <property type="entry name" value="Mga_PRD_dom"/>
</dbReference>
<sequence>MRSLFSNSQKRQLKIIELLHHSEKLYTYNQLEKQIQASLPSLKEDLNFIEKTFSDQMRLHLTNSGVMARFKNNISYEFFYQYYIAHSTPFQLIEQIFYQPNLTIEEAAKHFEVSVSTVYRLINQINKLTKAKYQIMLRTKPIHFEGKELDIRYFFAEYFKQKTSPLDWPFDHVPQPLMLEFVQIPFSYIEPSQSFASFRNFLLETTVNLFRIQQGYNSQLSTVDQKKINACSIILSDTHFHTIKQDVEQFFAIRIDTTQIYQIFFNYLHESFALSTMDLMETPDHHRSFQLLRQMIHSLCDEFNITTENSRDLIIYLHNLVHSENFYIGNQPLLINRNQSFSQMARFLQPAFYDRIKSMLDHYLAEMNIQISENGKEFMIVCIYTQWKELYDYLKAYIRQPKLMILSDFNTGHEKLVEAFIKDHFKSNIKILHHSKIDLSYEDIKKSEADIIISNFTIREIPGKEIIHFSALPNISTLKKIEEAVFRFRLKIQSDDTIWSQN</sequence>
<comment type="caution">
    <text evidence="6">The sequence shown here is derived from an EMBL/GenBank/DDBJ whole genome shotgun (WGS) entry which is preliminary data.</text>
</comment>
<dbReference type="CDD" id="cd00133">
    <property type="entry name" value="PTS_IIB"/>
    <property type="match status" value="1"/>
</dbReference>
<dbReference type="InterPro" id="IPR007737">
    <property type="entry name" value="Mga_HTH"/>
</dbReference>
<evidence type="ECO:0000256" key="2">
    <source>
        <dbReference type="ARBA" id="ARBA00023163"/>
    </source>
</evidence>
<dbReference type="STRING" id="883113.HMPREF9708_00430"/>
<feature type="domain" description="M protein trans-acting positive regulator (MGA) HTH" evidence="5">
    <location>
        <begin position="9"/>
        <end position="64"/>
    </location>
</feature>
<feature type="domain" description="M protein trans-acting positive regulator (MGA) PRD" evidence="4">
    <location>
        <begin position="192"/>
        <end position="390"/>
    </location>
</feature>
<evidence type="ECO:0000259" key="3">
    <source>
        <dbReference type="Pfam" id="PF05043"/>
    </source>
</evidence>
<evidence type="ECO:0000313" key="6">
    <source>
        <dbReference type="EMBL" id="EHR37801.1"/>
    </source>
</evidence>
<organism evidence="6 7">
    <name type="scientific">Facklamia languida CCUG 37842</name>
    <dbReference type="NCBI Taxonomy" id="883113"/>
    <lineage>
        <taxon>Bacteria</taxon>
        <taxon>Bacillati</taxon>
        <taxon>Bacillota</taxon>
        <taxon>Bacilli</taxon>
        <taxon>Lactobacillales</taxon>
        <taxon>Aerococcaceae</taxon>
        <taxon>Facklamia</taxon>
    </lineage>
</organism>
<dbReference type="InterPro" id="IPR036388">
    <property type="entry name" value="WH-like_DNA-bd_sf"/>
</dbReference>
<reference evidence="6 7" key="1">
    <citation type="submission" date="2012-01" db="EMBL/GenBank/DDBJ databases">
        <title>The Genome Sequence of Facklamia languida CCUG 37842.</title>
        <authorList>
            <consortium name="The Broad Institute Genome Sequencing Platform"/>
            <person name="Earl A."/>
            <person name="Ward D."/>
            <person name="Feldgarden M."/>
            <person name="Gevers D."/>
            <person name="Huys G."/>
            <person name="Young S.K."/>
            <person name="Zeng Q."/>
            <person name="Gargeya S."/>
            <person name="Fitzgerald M."/>
            <person name="Haas B."/>
            <person name="Abouelleil A."/>
            <person name="Alvarado L."/>
            <person name="Arachchi H.M."/>
            <person name="Berlin A."/>
            <person name="Chapman S.B."/>
            <person name="Gearin G."/>
            <person name="Goldberg J."/>
            <person name="Griggs A."/>
            <person name="Gujja S."/>
            <person name="Hansen M."/>
            <person name="Heiman D."/>
            <person name="Howarth C."/>
            <person name="Larimer J."/>
            <person name="Lui A."/>
            <person name="MacDonald P.J.P."/>
            <person name="McCowen C."/>
            <person name="Montmayeur A."/>
            <person name="Murphy C."/>
            <person name="Neiman D."/>
            <person name="Pearson M."/>
            <person name="Priest M."/>
            <person name="Roberts A."/>
            <person name="Saif S."/>
            <person name="Shea T."/>
            <person name="Sisk P."/>
            <person name="Stolte C."/>
            <person name="Sykes S."/>
            <person name="Wortman J."/>
            <person name="Nusbaum C."/>
            <person name="Birren B."/>
        </authorList>
    </citation>
    <scope>NUCLEOTIDE SEQUENCE [LARGE SCALE GENOMIC DNA]</scope>
    <source>
        <strain evidence="6 7">CCUG 37842</strain>
    </source>
</reference>
<dbReference type="Pfam" id="PF05043">
    <property type="entry name" value="Mga"/>
    <property type="match status" value="1"/>
</dbReference>
<dbReference type="EMBL" id="AGEG01000003">
    <property type="protein sequence ID" value="EHR37801.1"/>
    <property type="molecule type" value="Genomic_DNA"/>
</dbReference>
<dbReference type="Gene3D" id="3.40.50.2300">
    <property type="match status" value="1"/>
</dbReference>
<dbReference type="Pfam" id="PF08280">
    <property type="entry name" value="HTH_Mga"/>
    <property type="match status" value="1"/>
</dbReference>
<keyword evidence="1" id="KW-0805">Transcription regulation</keyword>
<dbReference type="PANTHER" id="PTHR30185">
    <property type="entry name" value="CRYPTIC BETA-GLUCOSIDE BGL OPERON ANTITERMINATOR"/>
    <property type="match status" value="1"/>
</dbReference>
<dbReference type="InterPro" id="IPR050661">
    <property type="entry name" value="BglG_antiterminators"/>
</dbReference>
<dbReference type="Proteomes" id="UP000006190">
    <property type="component" value="Unassembled WGS sequence"/>
</dbReference>
<keyword evidence="7" id="KW-1185">Reference proteome</keyword>
<evidence type="ECO:0000313" key="7">
    <source>
        <dbReference type="Proteomes" id="UP000006190"/>
    </source>
</evidence>
<dbReference type="PANTHER" id="PTHR30185:SF18">
    <property type="entry name" value="TRANSCRIPTIONAL REGULATOR MTLR"/>
    <property type="match status" value="1"/>
</dbReference>
<dbReference type="InterPro" id="IPR013199">
    <property type="entry name" value="HTH_Mga_DNA-bd_dom"/>
</dbReference>
<proteinExistence type="predicted"/>
<dbReference type="Gene3D" id="1.10.10.10">
    <property type="entry name" value="Winged helix-like DNA-binding domain superfamily/Winged helix DNA-binding domain"/>
    <property type="match status" value="2"/>
</dbReference>
<dbReference type="PATRIC" id="fig|883113.3.peg.433"/>
<name>H3NI02_9LACT</name>
<dbReference type="eggNOG" id="COG3711">
    <property type="taxonomic scope" value="Bacteria"/>
</dbReference>
<protein>
    <recommendedName>
        <fullName evidence="8">Mga helix-turn-helix domain-containing protein</fullName>
    </recommendedName>
</protein>
<dbReference type="RefSeq" id="WP_006308404.1">
    <property type="nucleotide sequence ID" value="NZ_JH601133.1"/>
</dbReference>
<dbReference type="HOGENOM" id="CLU_038821_1_1_9"/>
<evidence type="ECO:0000259" key="4">
    <source>
        <dbReference type="Pfam" id="PF08270"/>
    </source>
</evidence>
<dbReference type="Pfam" id="PF08270">
    <property type="entry name" value="PRD_Mga"/>
    <property type="match status" value="1"/>
</dbReference>
<dbReference type="AlphaFoldDB" id="H3NI02"/>
<keyword evidence="2" id="KW-0804">Transcription</keyword>
<evidence type="ECO:0000256" key="1">
    <source>
        <dbReference type="ARBA" id="ARBA00023015"/>
    </source>
</evidence>
<evidence type="ECO:0008006" key="8">
    <source>
        <dbReference type="Google" id="ProtNLM"/>
    </source>
</evidence>
<accession>H3NI02</accession>
<feature type="domain" description="Mga helix-turn-helix" evidence="3">
    <location>
        <begin position="73"/>
        <end position="159"/>
    </location>
</feature>
<gene>
    <name evidence="6" type="ORF">HMPREF9708_00430</name>
</gene>